<dbReference type="PANTHER" id="PTHR11929">
    <property type="entry name" value="ALPHA- 1,3 -FUCOSYLTRANSFERASE"/>
    <property type="match status" value="1"/>
</dbReference>
<comment type="similarity">
    <text evidence="3 11">Belongs to the glycosyltransferase 10 family.</text>
</comment>
<dbReference type="Proteomes" id="UP001378592">
    <property type="component" value="Unassembled WGS sequence"/>
</dbReference>
<keyword evidence="11" id="KW-0333">Golgi apparatus</keyword>
<evidence type="ECO:0000259" key="13">
    <source>
        <dbReference type="Pfam" id="PF17039"/>
    </source>
</evidence>
<dbReference type="Gene3D" id="3.40.50.11660">
    <property type="entry name" value="Glycosyl transferase family 10, C-terminal domain"/>
    <property type="match status" value="1"/>
</dbReference>
<dbReference type="InterPro" id="IPR038577">
    <property type="entry name" value="GT10-like_C_sf"/>
</dbReference>
<keyword evidence="8" id="KW-1133">Transmembrane helix</keyword>
<name>A0AAN9VLE8_9ORTH</name>
<reference evidence="14 15" key="1">
    <citation type="submission" date="2024-03" db="EMBL/GenBank/DDBJ databases">
        <title>The genome assembly and annotation of the cricket Gryllus longicercus Weissman &amp; Gray.</title>
        <authorList>
            <person name="Szrajer S."/>
            <person name="Gray D."/>
            <person name="Ylla G."/>
        </authorList>
    </citation>
    <scope>NUCLEOTIDE SEQUENCE [LARGE SCALE GENOMIC DNA]</scope>
    <source>
        <strain evidence="14">DAG 2021-001</strain>
        <tissue evidence="14">Whole body minus gut</tissue>
    </source>
</reference>
<gene>
    <name evidence="14" type="ORF">R5R35_012762</name>
</gene>
<evidence type="ECO:0000256" key="5">
    <source>
        <dbReference type="ARBA" id="ARBA00022679"/>
    </source>
</evidence>
<keyword evidence="5 11" id="KW-0808">Transferase</keyword>
<proteinExistence type="inferred from homology"/>
<protein>
    <recommendedName>
        <fullName evidence="11">Fucosyltransferase</fullName>
        <ecNumber evidence="11">2.4.1.-</ecNumber>
    </recommendedName>
</protein>
<dbReference type="InterPro" id="IPR001503">
    <property type="entry name" value="Glyco_trans_10"/>
</dbReference>
<dbReference type="InterPro" id="IPR055270">
    <property type="entry name" value="Glyco_tran_10_C"/>
</dbReference>
<dbReference type="GO" id="GO:0046920">
    <property type="term" value="F:alpha-(1-&gt;3)-fucosyltransferase activity"/>
    <property type="evidence" value="ECO:0007669"/>
    <property type="project" value="TreeGrafter"/>
</dbReference>
<evidence type="ECO:0000256" key="2">
    <source>
        <dbReference type="ARBA" id="ARBA00004922"/>
    </source>
</evidence>
<keyword evidence="10" id="KW-0325">Glycoprotein</keyword>
<feature type="domain" description="Fucosyltransferase N-terminal" evidence="13">
    <location>
        <begin position="59"/>
        <end position="157"/>
    </location>
</feature>
<feature type="domain" description="Fucosyltransferase C-terminal" evidence="12">
    <location>
        <begin position="192"/>
        <end position="335"/>
    </location>
</feature>
<keyword evidence="7" id="KW-0735">Signal-anchor</keyword>
<comment type="caution">
    <text evidence="14">The sequence shown here is derived from an EMBL/GenBank/DDBJ whole genome shotgun (WGS) entry which is preliminary data.</text>
</comment>
<evidence type="ECO:0000256" key="8">
    <source>
        <dbReference type="ARBA" id="ARBA00022989"/>
    </source>
</evidence>
<evidence type="ECO:0000256" key="4">
    <source>
        <dbReference type="ARBA" id="ARBA00022676"/>
    </source>
</evidence>
<accession>A0AAN9VLE8</accession>
<evidence type="ECO:0000313" key="14">
    <source>
        <dbReference type="EMBL" id="KAK7863147.1"/>
    </source>
</evidence>
<keyword evidence="4 11" id="KW-0328">Glycosyltransferase</keyword>
<evidence type="ECO:0000256" key="11">
    <source>
        <dbReference type="RuleBase" id="RU003832"/>
    </source>
</evidence>
<sequence length="460" mass="53160">MKHLMRWKIATSLLGLTVFSFAVIVALQTFLEKYFDSPRLPAASLTQGQNISLRDVNVPVIIWWTPFTGEIALFRKCGDAECFFTEDRKFAQHPLKKALMFYGSKFDVLDLPLPRNASSFSWALFHEESPKNNPILSHESALNLFNFTATFSRWSSFPLTLQYLQNLDMLTSHKYLLSLKEKNTLLHEIAPVLYIHSDCNTPLERDAYVVELMKYIAVDSYGSCLNNRKLPPSLTDPLESLESEEFFHFVARYKFTLAFENSICDDYITEKLWRPLIVGSIPIYLGSPSVCDWLPNAKSAILVSDYQSPKSLAEFLLAVNDNNSLYNSFLDHKLKDIDERISNVKLMTVLSERKWGVGDDFLGGNMVEHFECFVCQMVARRNSDEVFNGKFIANISHYNCPLPLSPITLKRNESNWWIDQWKLGHCEAEVLKQLMDENRIMYTKEEFYSVVKKLMYQNKC</sequence>
<evidence type="ECO:0000256" key="1">
    <source>
        <dbReference type="ARBA" id="ARBA00004447"/>
    </source>
</evidence>
<evidence type="ECO:0000256" key="10">
    <source>
        <dbReference type="ARBA" id="ARBA00023180"/>
    </source>
</evidence>
<organism evidence="14 15">
    <name type="scientific">Gryllus longicercus</name>
    <dbReference type="NCBI Taxonomy" id="2509291"/>
    <lineage>
        <taxon>Eukaryota</taxon>
        <taxon>Metazoa</taxon>
        <taxon>Ecdysozoa</taxon>
        <taxon>Arthropoda</taxon>
        <taxon>Hexapoda</taxon>
        <taxon>Insecta</taxon>
        <taxon>Pterygota</taxon>
        <taxon>Neoptera</taxon>
        <taxon>Polyneoptera</taxon>
        <taxon>Orthoptera</taxon>
        <taxon>Ensifera</taxon>
        <taxon>Gryllidea</taxon>
        <taxon>Grylloidea</taxon>
        <taxon>Gryllidae</taxon>
        <taxon>Gryllinae</taxon>
        <taxon>Gryllus</taxon>
    </lineage>
</organism>
<comment type="subcellular location">
    <subcellularLocation>
        <location evidence="1 11">Golgi apparatus</location>
        <location evidence="1 11">Golgi stack membrane</location>
        <topology evidence="1 11">Single-pass type II membrane protein</topology>
    </subcellularLocation>
</comment>
<evidence type="ECO:0000256" key="6">
    <source>
        <dbReference type="ARBA" id="ARBA00022692"/>
    </source>
</evidence>
<evidence type="ECO:0000313" key="15">
    <source>
        <dbReference type="Proteomes" id="UP001378592"/>
    </source>
</evidence>
<dbReference type="Pfam" id="PF17039">
    <property type="entry name" value="Glyco_tran_10_N"/>
    <property type="match status" value="1"/>
</dbReference>
<evidence type="ECO:0000256" key="9">
    <source>
        <dbReference type="ARBA" id="ARBA00023136"/>
    </source>
</evidence>
<dbReference type="InterPro" id="IPR031481">
    <property type="entry name" value="Glyco_tran_10_N"/>
</dbReference>
<dbReference type="SUPFAM" id="SSF53756">
    <property type="entry name" value="UDP-Glycosyltransferase/glycogen phosphorylase"/>
    <property type="match status" value="1"/>
</dbReference>
<evidence type="ECO:0000259" key="12">
    <source>
        <dbReference type="Pfam" id="PF00852"/>
    </source>
</evidence>
<dbReference type="GO" id="GO:0032580">
    <property type="term" value="C:Golgi cisterna membrane"/>
    <property type="evidence" value="ECO:0007669"/>
    <property type="project" value="UniProtKB-SubCell"/>
</dbReference>
<keyword evidence="6 11" id="KW-0812">Transmembrane</keyword>
<keyword evidence="15" id="KW-1185">Reference proteome</keyword>
<dbReference type="AlphaFoldDB" id="A0AAN9VLE8"/>
<evidence type="ECO:0000256" key="7">
    <source>
        <dbReference type="ARBA" id="ARBA00022968"/>
    </source>
</evidence>
<evidence type="ECO:0000256" key="3">
    <source>
        <dbReference type="ARBA" id="ARBA00008919"/>
    </source>
</evidence>
<dbReference type="FunFam" id="3.40.50.11660:FF:000002">
    <property type="entry name" value="Alpha-(1,3)-fucosyltransferase"/>
    <property type="match status" value="1"/>
</dbReference>
<dbReference type="PANTHER" id="PTHR11929:SF194">
    <property type="entry name" value="ALPHA-(1,3)-FUCOSYLTRANSFERASE 10"/>
    <property type="match status" value="1"/>
</dbReference>
<dbReference type="EC" id="2.4.1.-" evidence="11"/>
<dbReference type="EMBL" id="JAZDUA010000238">
    <property type="protein sequence ID" value="KAK7863147.1"/>
    <property type="molecule type" value="Genomic_DNA"/>
</dbReference>
<dbReference type="Pfam" id="PF00852">
    <property type="entry name" value="Glyco_transf_10"/>
    <property type="match status" value="1"/>
</dbReference>
<comment type="pathway">
    <text evidence="2">Protein modification; protein glycosylation.</text>
</comment>
<keyword evidence="9" id="KW-0472">Membrane</keyword>